<dbReference type="GO" id="GO:0009712">
    <property type="term" value="P:catechol-containing compound metabolic process"/>
    <property type="evidence" value="ECO:0007669"/>
    <property type="project" value="InterPro"/>
</dbReference>
<dbReference type="InterPro" id="IPR015889">
    <property type="entry name" value="Intradiol_dOase_core"/>
</dbReference>
<evidence type="ECO:0000256" key="5">
    <source>
        <dbReference type="ARBA" id="ARBA00023002"/>
    </source>
</evidence>
<dbReference type="InterPro" id="IPR000627">
    <property type="entry name" value="Intradiol_dOase_C"/>
</dbReference>
<feature type="domain" description="Catechol dioxygenase N-terminal" evidence="8">
    <location>
        <begin position="34"/>
        <end position="106"/>
    </location>
</feature>
<evidence type="ECO:0000256" key="1">
    <source>
        <dbReference type="ARBA" id="ARBA00001965"/>
    </source>
</evidence>
<dbReference type="Pfam" id="PF04444">
    <property type="entry name" value="Dioxygenase_N"/>
    <property type="match status" value="1"/>
</dbReference>
<dbReference type="CDD" id="cd03461">
    <property type="entry name" value="1_2-HQD"/>
    <property type="match status" value="1"/>
</dbReference>
<sequence length="331" mass="37234">MSPSRVEVEIPPLKDLNIENITENVQLINSNTPDPRLKYVLERLVSHLHDFARETRLSTNEWMAGINFLTAVGQMCSDVRQEFILLSDTLGLSLLVDSIDHPKPPASTEGTVLGPFHTHDAEHEPAGTLISSDPDGVPCLVLCTVKDTAGRPISGVKIDIWETDSHGFYDVQRPDRNGPDGRTVMQSDREGVFWFKAVVPVPYAIPHDGPVGKMLKLLNRHPYRPSHMHFMFDKPGYDHLITALYLRDDPYESSDAVFGVKESLVVELTDVTPEQIKQYDCREDSKLITYDFVLVSDKEAKNLREANAMKAMKSLGRRMKLYKGLPVPEVD</sequence>
<comment type="similarity">
    <text evidence="2">Belongs to the intradiol ring-cleavage dioxygenase family.</text>
</comment>
<evidence type="ECO:0000256" key="3">
    <source>
        <dbReference type="ARBA" id="ARBA00022723"/>
    </source>
</evidence>
<feature type="domain" description="Intradiol ring-cleavage dioxygenases" evidence="7">
    <location>
        <begin position="114"/>
        <end position="294"/>
    </location>
</feature>
<keyword evidence="3" id="KW-0479">Metal-binding</keyword>
<proteinExistence type="inferred from homology"/>
<dbReference type="AlphaFoldDB" id="A0A8E2DXU0"/>
<organism evidence="9 10">
    <name type="scientific">Lepidopterella palustris CBS 459.81</name>
    <dbReference type="NCBI Taxonomy" id="1314670"/>
    <lineage>
        <taxon>Eukaryota</taxon>
        <taxon>Fungi</taxon>
        <taxon>Dikarya</taxon>
        <taxon>Ascomycota</taxon>
        <taxon>Pezizomycotina</taxon>
        <taxon>Dothideomycetes</taxon>
        <taxon>Pleosporomycetidae</taxon>
        <taxon>Mytilinidiales</taxon>
        <taxon>Argynnaceae</taxon>
        <taxon>Lepidopterella</taxon>
    </lineage>
</organism>
<gene>
    <name evidence="9" type="ORF">K432DRAFT_430478</name>
</gene>
<reference evidence="9 10" key="1">
    <citation type="journal article" date="2016" name="Nat. Commun.">
        <title>Ectomycorrhizal ecology is imprinted in the genome of the dominant symbiotic fungus Cenococcum geophilum.</title>
        <authorList>
            <consortium name="DOE Joint Genome Institute"/>
            <person name="Peter M."/>
            <person name="Kohler A."/>
            <person name="Ohm R.A."/>
            <person name="Kuo A."/>
            <person name="Krutzmann J."/>
            <person name="Morin E."/>
            <person name="Arend M."/>
            <person name="Barry K.W."/>
            <person name="Binder M."/>
            <person name="Choi C."/>
            <person name="Clum A."/>
            <person name="Copeland A."/>
            <person name="Grisel N."/>
            <person name="Haridas S."/>
            <person name="Kipfer T."/>
            <person name="LaButti K."/>
            <person name="Lindquist E."/>
            <person name="Lipzen A."/>
            <person name="Maire R."/>
            <person name="Meier B."/>
            <person name="Mihaltcheva S."/>
            <person name="Molinier V."/>
            <person name="Murat C."/>
            <person name="Poggeler S."/>
            <person name="Quandt C.A."/>
            <person name="Sperisen C."/>
            <person name="Tritt A."/>
            <person name="Tisserant E."/>
            <person name="Crous P.W."/>
            <person name="Henrissat B."/>
            <person name="Nehls U."/>
            <person name="Egli S."/>
            <person name="Spatafora J.W."/>
            <person name="Grigoriev I.V."/>
            <person name="Martin F.M."/>
        </authorList>
    </citation>
    <scope>NUCLEOTIDE SEQUENCE [LARGE SCALE GENOMIC DNA]</scope>
    <source>
        <strain evidence="9 10">CBS 459.81</strain>
    </source>
</reference>
<evidence type="ECO:0000313" key="10">
    <source>
        <dbReference type="Proteomes" id="UP000250266"/>
    </source>
</evidence>
<comment type="cofactor">
    <cofactor evidence="1">
        <name>Fe(3+)</name>
        <dbReference type="ChEBI" id="CHEBI:29034"/>
    </cofactor>
</comment>
<name>A0A8E2DXU0_9PEZI</name>
<keyword evidence="6" id="KW-0408">Iron</keyword>
<evidence type="ECO:0000256" key="4">
    <source>
        <dbReference type="ARBA" id="ARBA00022964"/>
    </source>
</evidence>
<keyword evidence="10" id="KW-1185">Reference proteome</keyword>
<evidence type="ECO:0000259" key="7">
    <source>
        <dbReference type="Pfam" id="PF00775"/>
    </source>
</evidence>
<dbReference type="EMBL" id="KV745692">
    <property type="protein sequence ID" value="OCK73662.1"/>
    <property type="molecule type" value="Genomic_DNA"/>
</dbReference>
<dbReference type="OrthoDB" id="5238185at2759"/>
<dbReference type="Gene3D" id="2.60.130.10">
    <property type="entry name" value="Aromatic compound dioxygenase"/>
    <property type="match status" value="1"/>
</dbReference>
<dbReference type="PANTHER" id="PTHR33711">
    <property type="entry name" value="DIOXYGENASE, PUTATIVE (AFU_ORTHOLOGUE AFUA_2G02910)-RELATED"/>
    <property type="match status" value="1"/>
</dbReference>
<accession>A0A8E2DXU0</accession>
<evidence type="ECO:0000313" key="9">
    <source>
        <dbReference type="EMBL" id="OCK73662.1"/>
    </source>
</evidence>
<keyword evidence="4 9" id="KW-0223">Dioxygenase</keyword>
<protein>
    <submittedName>
        <fullName evidence="9">Cathecol 1,2-dioxygenase</fullName>
    </submittedName>
</protein>
<dbReference type="Pfam" id="PF00775">
    <property type="entry name" value="Dioxygenase_C"/>
    <property type="match status" value="1"/>
</dbReference>
<dbReference type="GO" id="GO:0018576">
    <property type="term" value="F:catechol 1,2-dioxygenase activity"/>
    <property type="evidence" value="ECO:0007669"/>
    <property type="project" value="InterPro"/>
</dbReference>
<dbReference type="InterPro" id="IPR039390">
    <property type="entry name" value="1_2-HQD/HQD"/>
</dbReference>
<dbReference type="Proteomes" id="UP000250266">
    <property type="component" value="Unassembled WGS sequence"/>
</dbReference>
<dbReference type="PANTHER" id="PTHR33711:SF7">
    <property type="entry name" value="INTRADIOL RING-CLEAVAGE DIOXYGENASES DOMAIN-CONTAINING PROTEIN-RELATED"/>
    <property type="match status" value="1"/>
</dbReference>
<evidence type="ECO:0000256" key="6">
    <source>
        <dbReference type="ARBA" id="ARBA00023004"/>
    </source>
</evidence>
<keyword evidence="5" id="KW-0560">Oxidoreductase</keyword>
<dbReference type="GO" id="GO:0008199">
    <property type="term" value="F:ferric iron binding"/>
    <property type="evidence" value="ECO:0007669"/>
    <property type="project" value="InterPro"/>
</dbReference>
<evidence type="ECO:0000256" key="2">
    <source>
        <dbReference type="ARBA" id="ARBA00007825"/>
    </source>
</evidence>
<dbReference type="InterPro" id="IPR050770">
    <property type="entry name" value="Intradiol_RC_Dioxygenase"/>
</dbReference>
<evidence type="ECO:0000259" key="8">
    <source>
        <dbReference type="Pfam" id="PF04444"/>
    </source>
</evidence>
<dbReference type="SUPFAM" id="SSF49482">
    <property type="entry name" value="Aromatic compound dioxygenase"/>
    <property type="match status" value="1"/>
</dbReference>
<dbReference type="InterPro" id="IPR007535">
    <property type="entry name" value="Catechol_dOase_N"/>
</dbReference>